<evidence type="ECO:0000256" key="8">
    <source>
        <dbReference type="SAM" id="Phobius"/>
    </source>
</evidence>
<dbReference type="PANTHER" id="PTHR11537">
    <property type="entry name" value="VOLTAGE-GATED POTASSIUM CHANNEL"/>
    <property type="match status" value="1"/>
</dbReference>
<dbReference type="AlphaFoldDB" id="A0A8T5URA0"/>
<dbReference type="GO" id="GO:0008076">
    <property type="term" value="C:voltage-gated potassium channel complex"/>
    <property type="evidence" value="ECO:0007669"/>
    <property type="project" value="InterPro"/>
</dbReference>
<comment type="caution">
    <text evidence="10">The sequence shown here is derived from an EMBL/GenBank/DDBJ whole genome shotgun (WGS) entry which is preliminary data.</text>
</comment>
<evidence type="ECO:0000256" key="7">
    <source>
        <dbReference type="ARBA" id="ARBA00023303"/>
    </source>
</evidence>
<dbReference type="Pfam" id="PF07885">
    <property type="entry name" value="Ion_trans_2"/>
    <property type="match status" value="1"/>
</dbReference>
<feature type="domain" description="Potassium channel" evidence="9">
    <location>
        <begin position="141"/>
        <end position="212"/>
    </location>
</feature>
<dbReference type="GO" id="GO:0005249">
    <property type="term" value="F:voltage-gated potassium channel activity"/>
    <property type="evidence" value="ECO:0007669"/>
    <property type="project" value="InterPro"/>
</dbReference>
<protein>
    <submittedName>
        <fullName evidence="10">Ion transporter</fullName>
    </submittedName>
</protein>
<evidence type="ECO:0000256" key="6">
    <source>
        <dbReference type="ARBA" id="ARBA00023136"/>
    </source>
</evidence>
<keyword evidence="5" id="KW-0406">Ion transport</keyword>
<dbReference type="PRINTS" id="PR00169">
    <property type="entry name" value="KCHANNEL"/>
</dbReference>
<dbReference type="EMBL" id="JAIOUQ010000009">
    <property type="protein sequence ID" value="MBZ2166214.1"/>
    <property type="molecule type" value="Genomic_DNA"/>
</dbReference>
<dbReference type="InterPro" id="IPR028325">
    <property type="entry name" value="VG_K_chnl"/>
</dbReference>
<feature type="transmembrane region" description="Helical" evidence="8">
    <location>
        <begin position="43"/>
        <end position="60"/>
    </location>
</feature>
<evidence type="ECO:0000256" key="1">
    <source>
        <dbReference type="ARBA" id="ARBA00004141"/>
    </source>
</evidence>
<evidence type="ECO:0000256" key="4">
    <source>
        <dbReference type="ARBA" id="ARBA00022989"/>
    </source>
</evidence>
<dbReference type="Gene3D" id="1.10.287.70">
    <property type="match status" value="1"/>
</dbReference>
<dbReference type="Proteomes" id="UP000825933">
    <property type="component" value="Unassembled WGS sequence"/>
</dbReference>
<evidence type="ECO:0000259" key="9">
    <source>
        <dbReference type="Pfam" id="PF07885"/>
    </source>
</evidence>
<keyword evidence="6 8" id="KW-0472">Membrane</keyword>
<dbReference type="PANTHER" id="PTHR11537:SF254">
    <property type="entry name" value="POTASSIUM VOLTAGE-GATED CHANNEL PROTEIN SHAB"/>
    <property type="match status" value="1"/>
</dbReference>
<comment type="subcellular location">
    <subcellularLocation>
        <location evidence="1">Membrane</location>
        <topology evidence="1">Multi-pass membrane protein</topology>
    </subcellularLocation>
</comment>
<keyword evidence="7" id="KW-0407">Ion channel</keyword>
<accession>A0A8T5URA0</accession>
<organism evidence="10 11">
    <name type="scientific">Methanobacterium spitsbergense</name>
    <dbReference type="NCBI Taxonomy" id="2874285"/>
    <lineage>
        <taxon>Archaea</taxon>
        <taxon>Methanobacteriati</taxon>
        <taxon>Methanobacteriota</taxon>
        <taxon>Methanomada group</taxon>
        <taxon>Methanobacteria</taxon>
        <taxon>Methanobacteriales</taxon>
        <taxon>Methanobacteriaceae</taxon>
        <taxon>Methanobacterium</taxon>
    </lineage>
</organism>
<keyword evidence="2" id="KW-0813">Transport</keyword>
<evidence type="ECO:0000313" key="11">
    <source>
        <dbReference type="Proteomes" id="UP000825933"/>
    </source>
</evidence>
<feature type="transmembrane region" description="Helical" evidence="8">
    <location>
        <begin position="96"/>
        <end position="117"/>
    </location>
</feature>
<dbReference type="GO" id="GO:0001508">
    <property type="term" value="P:action potential"/>
    <property type="evidence" value="ECO:0007669"/>
    <property type="project" value="TreeGrafter"/>
</dbReference>
<proteinExistence type="predicted"/>
<dbReference type="SUPFAM" id="SSF81324">
    <property type="entry name" value="Voltage-gated potassium channels"/>
    <property type="match status" value="1"/>
</dbReference>
<dbReference type="InterPro" id="IPR027359">
    <property type="entry name" value="Volt_channel_dom_sf"/>
</dbReference>
<keyword evidence="4 8" id="KW-1133">Transmembrane helix</keyword>
<evidence type="ECO:0000256" key="2">
    <source>
        <dbReference type="ARBA" id="ARBA00022448"/>
    </source>
</evidence>
<feature type="transmembrane region" description="Helical" evidence="8">
    <location>
        <begin position="196"/>
        <end position="218"/>
    </location>
</feature>
<evidence type="ECO:0000256" key="3">
    <source>
        <dbReference type="ARBA" id="ARBA00022692"/>
    </source>
</evidence>
<dbReference type="RefSeq" id="WP_223791774.1">
    <property type="nucleotide sequence ID" value="NZ_JAIOUQ010000009.1"/>
</dbReference>
<keyword evidence="3 8" id="KW-0812">Transmembrane</keyword>
<name>A0A8T5URA0_9EURY</name>
<dbReference type="Gene3D" id="1.20.120.350">
    <property type="entry name" value="Voltage-gated potassium channels. Chain C"/>
    <property type="match status" value="1"/>
</dbReference>
<keyword evidence="11" id="KW-1185">Reference proteome</keyword>
<feature type="transmembrane region" description="Helical" evidence="8">
    <location>
        <begin position="133"/>
        <end position="152"/>
    </location>
</feature>
<reference evidence="11" key="1">
    <citation type="journal article" date="2022" name="Microbiol. Resour. Announc.">
        <title>Draft Genome Sequence of a Methanogenic Archaeon from West Spitsbergen Permafrost.</title>
        <authorList>
            <person name="Trubitsyn V."/>
            <person name="Rivkina E."/>
            <person name="Shcherbakova V."/>
        </authorList>
    </citation>
    <scope>NUCLEOTIDE SEQUENCE [LARGE SCALE GENOMIC DNA]</scope>
    <source>
        <strain evidence="11">VT</strain>
    </source>
</reference>
<evidence type="ECO:0000313" key="10">
    <source>
        <dbReference type="EMBL" id="MBZ2166214.1"/>
    </source>
</evidence>
<evidence type="ECO:0000256" key="5">
    <source>
        <dbReference type="ARBA" id="ARBA00023065"/>
    </source>
</evidence>
<gene>
    <name evidence="10" type="ORF">K8N75_09205</name>
</gene>
<sequence length="281" mass="32230">MNARNRPSILWQNILIVLMIIDGILLFLIVISMNLRASTLHNMGLIDLLVSLIILLVFIWKIKVNKTSKVDFLKNNWTDIIAFIPIYFIASEFGMTYPHIFIKIFIVIKLVAMYLFIQKIGSEAIKYQEKTRLDYALAFFLVIFFFCSYVFYTAEHGINPEVATYDDSIWFVLQTITTVGYGDIIPVTGIGRLMGVMSMFSALILTSIVTSVATFSLIEKFRKGTEILAEKTSSNVKTVNEKLNHINTRLDELDKINDINMNIEDMKSEIESLKEIIKNKK</sequence>
<dbReference type="InterPro" id="IPR013099">
    <property type="entry name" value="K_chnl_dom"/>
</dbReference>
<feature type="transmembrane region" description="Helical" evidence="8">
    <location>
        <begin position="72"/>
        <end position="90"/>
    </location>
</feature>
<feature type="transmembrane region" description="Helical" evidence="8">
    <location>
        <begin position="9"/>
        <end position="31"/>
    </location>
</feature>